<reference evidence="1 2" key="1">
    <citation type="submission" date="2020-08" db="EMBL/GenBank/DDBJ databases">
        <title>A Genomic Blueprint of the Chicken Gut Microbiome.</title>
        <authorList>
            <person name="Gilroy R."/>
            <person name="Ravi A."/>
            <person name="Getino M."/>
            <person name="Pursley I."/>
            <person name="Horton D.L."/>
            <person name="Alikhan N.-F."/>
            <person name="Baker D."/>
            <person name="Gharbi K."/>
            <person name="Hall N."/>
            <person name="Watson M."/>
            <person name="Adriaenssens E.M."/>
            <person name="Foster-Nyarko E."/>
            <person name="Jarju S."/>
            <person name="Secka A."/>
            <person name="Antonio M."/>
            <person name="Oren A."/>
            <person name="Chaudhuri R."/>
            <person name="La Ragione R.M."/>
            <person name="Hildebrand F."/>
            <person name="Pallen M.J."/>
        </authorList>
    </citation>
    <scope>NUCLEOTIDE SEQUENCE [LARGE SCALE GENOMIC DNA]</scope>
    <source>
        <strain evidence="1 2">Sa1YUN3</strain>
    </source>
</reference>
<sequence>MIKNIVFDFGGVIAPISRDRAVEAFIRLGLTDADTRLDKYHQTGIFQQLEEGKIDANTFQERLGELCGRKLEWEETKEAWLGFFTGVNPDILTYLEDLRTRYRLFVLSNTNPYVIDWACSSQFSPSGKPLNEYFDKLYLSYKIGYTKPDNHIYDFMIKDASLIPSETLFVDDGPANIEKGKEFGLHTFCPLNGEDWREKLKNILQSLA</sequence>
<dbReference type="Gene3D" id="1.10.150.240">
    <property type="entry name" value="Putative phosphatase, domain 2"/>
    <property type="match status" value="1"/>
</dbReference>
<dbReference type="InterPro" id="IPR023214">
    <property type="entry name" value="HAD_sf"/>
</dbReference>
<dbReference type="Pfam" id="PF00702">
    <property type="entry name" value="Hydrolase"/>
    <property type="match status" value="1"/>
</dbReference>
<dbReference type="SFLD" id="SFLDG01129">
    <property type="entry name" value="C1.5:_HAD__Beta-PGM__Phosphata"/>
    <property type="match status" value="1"/>
</dbReference>
<proteinExistence type="predicted"/>
<dbReference type="SFLD" id="SFLDS00003">
    <property type="entry name" value="Haloacid_Dehalogenase"/>
    <property type="match status" value="1"/>
</dbReference>
<dbReference type="NCBIfam" id="TIGR01509">
    <property type="entry name" value="HAD-SF-IA-v3"/>
    <property type="match status" value="1"/>
</dbReference>
<evidence type="ECO:0000313" key="2">
    <source>
        <dbReference type="Proteomes" id="UP000616346"/>
    </source>
</evidence>
<evidence type="ECO:0000313" key="1">
    <source>
        <dbReference type="EMBL" id="MBD8000963.1"/>
    </source>
</evidence>
<keyword evidence="2" id="KW-1185">Reference proteome</keyword>
<name>A0ABR8V862_9BACT</name>
<dbReference type="PANTHER" id="PTHR43611:SF3">
    <property type="entry name" value="FLAVIN MONONUCLEOTIDE HYDROLASE 1, CHLOROPLATIC"/>
    <property type="match status" value="1"/>
</dbReference>
<organism evidence="1 2">
    <name type="scientific">Phocaeicola faecium</name>
    <dbReference type="NCBI Taxonomy" id="2762213"/>
    <lineage>
        <taxon>Bacteria</taxon>
        <taxon>Pseudomonadati</taxon>
        <taxon>Bacteroidota</taxon>
        <taxon>Bacteroidia</taxon>
        <taxon>Bacteroidales</taxon>
        <taxon>Bacteroidaceae</taxon>
        <taxon>Phocaeicola</taxon>
    </lineage>
</organism>
<gene>
    <name evidence="1" type="ORF">H9626_01820</name>
</gene>
<dbReference type="SUPFAM" id="SSF56784">
    <property type="entry name" value="HAD-like"/>
    <property type="match status" value="1"/>
</dbReference>
<dbReference type="InterPro" id="IPR006439">
    <property type="entry name" value="HAD-SF_hydro_IA"/>
</dbReference>
<dbReference type="PANTHER" id="PTHR43611">
    <property type="entry name" value="ALPHA-D-GLUCOSE 1-PHOSPHATE PHOSPHATASE"/>
    <property type="match status" value="1"/>
</dbReference>
<dbReference type="CDD" id="cd02603">
    <property type="entry name" value="HAD_sEH-N_like"/>
    <property type="match status" value="1"/>
</dbReference>
<dbReference type="InterPro" id="IPR023198">
    <property type="entry name" value="PGP-like_dom2"/>
</dbReference>
<dbReference type="Proteomes" id="UP000616346">
    <property type="component" value="Unassembled WGS sequence"/>
</dbReference>
<comment type="caution">
    <text evidence="1">The sequence shown here is derived from an EMBL/GenBank/DDBJ whole genome shotgun (WGS) entry which is preliminary data.</text>
</comment>
<dbReference type="RefSeq" id="WP_178256040.1">
    <property type="nucleotide sequence ID" value="NZ_JACSPQ010000001.1"/>
</dbReference>
<protein>
    <submittedName>
        <fullName evidence="1">HAD family phosphatase</fullName>
    </submittedName>
</protein>
<dbReference type="InterPro" id="IPR036412">
    <property type="entry name" value="HAD-like_sf"/>
</dbReference>
<dbReference type="Gene3D" id="3.40.50.1000">
    <property type="entry name" value="HAD superfamily/HAD-like"/>
    <property type="match status" value="1"/>
</dbReference>
<accession>A0ABR8V862</accession>
<dbReference type="EMBL" id="JACSPQ010000001">
    <property type="protein sequence ID" value="MBD8000963.1"/>
    <property type="molecule type" value="Genomic_DNA"/>
</dbReference>